<feature type="non-terminal residue" evidence="1">
    <location>
        <position position="1"/>
    </location>
</feature>
<reference evidence="1" key="1">
    <citation type="journal article" date="2023" name="Mol. Phylogenet. Evol.">
        <title>Genome-scale phylogeny and comparative genomics of the fungal order Sordariales.</title>
        <authorList>
            <person name="Hensen N."/>
            <person name="Bonometti L."/>
            <person name="Westerberg I."/>
            <person name="Brannstrom I.O."/>
            <person name="Guillou S."/>
            <person name="Cros-Aarteil S."/>
            <person name="Calhoun S."/>
            <person name="Haridas S."/>
            <person name="Kuo A."/>
            <person name="Mondo S."/>
            <person name="Pangilinan J."/>
            <person name="Riley R."/>
            <person name="LaButti K."/>
            <person name="Andreopoulos B."/>
            <person name="Lipzen A."/>
            <person name="Chen C."/>
            <person name="Yan M."/>
            <person name="Daum C."/>
            <person name="Ng V."/>
            <person name="Clum A."/>
            <person name="Steindorff A."/>
            <person name="Ohm R.A."/>
            <person name="Martin F."/>
            <person name="Silar P."/>
            <person name="Natvig D.O."/>
            <person name="Lalanne C."/>
            <person name="Gautier V."/>
            <person name="Ament-Velasquez S.L."/>
            <person name="Kruys A."/>
            <person name="Hutchinson M.I."/>
            <person name="Powell A.J."/>
            <person name="Barry K."/>
            <person name="Miller A.N."/>
            <person name="Grigoriev I.V."/>
            <person name="Debuchy R."/>
            <person name="Gladieux P."/>
            <person name="Hiltunen Thoren M."/>
            <person name="Johannesson H."/>
        </authorList>
    </citation>
    <scope>NUCLEOTIDE SEQUENCE</scope>
    <source>
        <strain evidence="1">CBS 626.80</strain>
    </source>
</reference>
<organism evidence="1 2">
    <name type="scientific">Pseudoneurospora amorphoporcata</name>
    <dbReference type="NCBI Taxonomy" id="241081"/>
    <lineage>
        <taxon>Eukaryota</taxon>
        <taxon>Fungi</taxon>
        <taxon>Dikarya</taxon>
        <taxon>Ascomycota</taxon>
        <taxon>Pezizomycotina</taxon>
        <taxon>Sordariomycetes</taxon>
        <taxon>Sordariomycetidae</taxon>
        <taxon>Sordariales</taxon>
        <taxon>Sordariaceae</taxon>
        <taxon>Pseudoneurospora</taxon>
    </lineage>
</organism>
<accession>A0AAN6SH87</accession>
<dbReference type="Proteomes" id="UP001303222">
    <property type="component" value="Unassembled WGS sequence"/>
</dbReference>
<name>A0AAN6SH87_9PEZI</name>
<protein>
    <submittedName>
        <fullName evidence="1">Uncharacterized protein</fullName>
    </submittedName>
</protein>
<comment type="caution">
    <text evidence="1">The sequence shown here is derived from an EMBL/GenBank/DDBJ whole genome shotgun (WGS) entry which is preliminary data.</text>
</comment>
<gene>
    <name evidence="1" type="ORF">QBC32DRAFT_210846</name>
</gene>
<dbReference type="AlphaFoldDB" id="A0AAN6SH87"/>
<evidence type="ECO:0000313" key="1">
    <source>
        <dbReference type="EMBL" id="KAK3953148.1"/>
    </source>
</evidence>
<evidence type="ECO:0000313" key="2">
    <source>
        <dbReference type="Proteomes" id="UP001303222"/>
    </source>
</evidence>
<dbReference type="EMBL" id="MU859110">
    <property type="protein sequence ID" value="KAK3953148.1"/>
    <property type="molecule type" value="Genomic_DNA"/>
</dbReference>
<proteinExistence type="predicted"/>
<sequence>DCSQPTTRAGLEICHSEAEYAEMAEHRLRPTLRLELPDTRSRTRRRYREYVMCRRDHQKYHLCILPFNPQPNRSCGLASARPHGVHTTISRVPPRVSIRGHSWLIAPPPAQRFTGSITANPFV</sequence>
<keyword evidence="2" id="KW-1185">Reference proteome</keyword>
<reference evidence="1" key="2">
    <citation type="submission" date="2023-06" db="EMBL/GenBank/DDBJ databases">
        <authorList>
            <consortium name="Lawrence Berkeley National Laboratory"/>
            <person name="Mondo S.J."/>
            <person name="Hensen N."/>
            <person name="Bonometti L."/>
            <person name="Westerberg I."/>
            <person name="Brannstrom I.O."/>
            <person name="Guillou S."/>
            <person name="Cros-Aarteil S."/>
            <person name="Calhoun S."/>
            <person name="Haridas S."/>
            <person name="Kuo A."/>
            <person name="Pangilinan J."/>
            <person name="Riley R."/>
            <person name="Labutti K."/>
            <person name="Andreopoulos B."/>
            <person name="Lipzen A."/>
            <person name="Chen C."/>
            <person name="Yanf M."/>
            <person name="Daum C."/>
            <person name="Ng V."/>
            <person name="Clum A."/>
            <person name="Steindorff A."/>
            <person name="Ohm R."/>
            <person name="Martin F."/>
            <person name="Silar P."/>
            <person name="Natvig D."/>
            <person name="Lalanne C."/>
            <person name="Gautier V."/>
            <person name="Ament-Velasquez S.L."/>
            <person name="Kruys A."/>
            <person name="Hutchinson M.I."/>
            <person name="Powell A.J."/>
            <person name="Barry K."/>
            <person name="Miller A.N."/>
            <person name="Grigoriev I.V."/>
            <person name="Debuchy R."/>
            <person name="Gladieux P."/>
            <person name="Thoren M.H."/>
            <person name="Johannesson H."/>
        </authorList>
    </citation>
    <scope>NUCLEOTIDE SEQUENCE</scope>
    <source>
        <strain evidence="1">CBS 626.80</strain>
    </source>
</reference>